<sequence>MRERSYRSSSKIEISSSVFQPFHYCQLSQEVYSGWDQASYIRNFLKFYAPIFLNNLLNNGNFFSTDRGCNPDSNFSFQQSCSANLQASDKIDTARVQACNKFGRSERKRDSHHASNFSQACGVKLIAKIDYEDSLRLELATYRFLNLSL</sequence>
<protein>
    <submittedName>
        <fullName evidence="1">Uncharacterized protein</fullName>
    </submittedName>
</protein>
<dbReference type="Proteomes" id="UP000499080">
    <property type="component" value="Unassembled WGS sequence"/>
</dbReference>
<gene>
    <name evidence="1" type="ORF">AVEN_10270_1</name>
</gene>
<keyword evidence="2" id="KW-1185">Reference proteome</keyword>
<name>A0A4Y2KUA4_ARAVE</name>
<accession>A0A4Y2KUA4</accession>
<proteinExistence type="predicted"/>
<organism evidence="1 2">
    <name type="scientific">Araneus ventricosus</name>
    <name type="common">Orbweaver spider</name>
    <name type="synonym">Epeira ventricosa</name>
    <dbReference type="NCBI Taxonomy" id="182803"/>
    <lineage>
        <taxon>Eukaryota</taxon>
        <taxon>Metazoa</taxon>
        <taxon>Ecdysozoa</taxon>
        <taxon>Arthropoda</taxon>
        <taxon>Chelicerata</taxon>
        <taxon>Arachnida</taxon>
        <taxon>Araneae</taxon>
        <taxon>Araneomorphae</taxon>
        <taxon>Entelegynae</taxon>
        <taxon>Araneoidea</taxon>
        <taxon>Araneidae</taxon>
        <taxon>Araneus</taxon>
    </lineage>
</organism>
<comment type="caution">
    <text evidence="1">The sequence shown here is derived from an EMBL/GenBank/DDBJ whole genome shotgun (WGS) entry which is preliminary data.</text>
</comment>
<reference evidence="1 2" key="1">
    <citation type="journal article" date="2019" name="Sci. Rep.">
        <title>Orb-weaving spider Araneus ventricosus genome elucidates the spidroin gene catalogue.</title>
        <authorList>
            <person name="Kono N."/>
            <person name="Nakamura H."/>
            <person name="Ohtoshi R."/>
            <person name="Moran D.A.P."/>
            <person name="Shinohara A."/>
            <person name="Yoshida Y."/>
            <person name="Fujiwara M."/>
            <person name="Mori M."/>
            <person name="Tomita M."/>
            <person name="Arakawa K."/>
        </authorList>
    </citation>
    <scope>NUCLEOTIDE SEQUENCE [LARGE SCALE GENOMIC DNA]</scope>
</reference>
<dbReference type="AlphaFoldDB" id="A0A4Y2KUA4"/>
<dbReference type="EMBL" id="BGPR01004999">
    <property type="protein sequence ID" value="GBN05792.1"/>
    <property type="molecule type" value="Genomic_DNA"/>
</dbReference>
<evidence type="ECO:0000313" key="1">
    <source>
        <dbReference type="EMBL" id="GBN05792.1"/>
    </source>
</evidence>
<evidence type="ECO:0000313" key="2">
    <source>
        <dbReference type="Proteomes" id="UP000499080"/>
    </source>
</evidence>